<evidence type="ECO:0000256" key="1">
    <source>
        <dbReference type="ARBA" id="ARBA00023015"/>
    </source>
</evidence>
<keyword evidence="1" id="KW-0805">Transcription regulation</keyword>
<dbReference type="InterPro" id="IPR024874">
    <property type="entry name" value="Transcription_factor_Maf_fam"/>
</dbReference>
<name>Q6JQ21_PODCA</name>
<dbReference type="AlphaFoldDB" id="Q6JQ21"/>
<reference evidence="6" key="1">
    <citation type="journal article" date="2004" name="Dev. Dyn.">
        <title>Basic leucine zipper transcription factors C/EBP and MafL in the hydrozoan jellyfish Podocoryne carnea.</title>
        <authorList>
            <person name="Seipel K."/>
            <person name="Yanze N."/>
            <person name="Muller P."/>
            <person name="Streitwolf R."/>
            <person name="Schmid V."/>
        </authorList>
    </citation>
    <scope>NUCLEOTIDE SEQUENCE</scope>
    <source>
        <tissue evidence="6">Gonozoid polyp</tissue>
    </source>
</reference>
<evidence type="ECO:0000256" key="2">
    <source>
        <dbReference type="ARBA" id="ARBA00023125"/>
    </source>
</evidence>
<keyword evidence="2" id="KW-0238">DNA-binding</keyword>
<dbReference type="Gene3D" id="1.20.5.170">
    <property type="match status" value="1"/>
</dbReference>
<feature type="coiled-coil region" evidence="4">
    <location>
        <begin position="177"/>
        <end position="267"/>
    </location>
</feature>
<dbReference type="InterPro" id="IPR008917">
    <property type="entry name" value="TF_DNA-bd_sf"/>
</dbReference>
<dbReference type="GO" id="GO:0000981">
    <property type="term" value="F:DNA-binding transcription factor activity, RNA polymerase II-specific"/>
    <property type="evidence" value="ECO:0007669"/>
    <property type="project" value="TreeGrafter"/>
</dbReference>
<keyword evidence="4" id="KW-0175">Coiled coil</keyword>
<evidence type="ECO:0000313" key="6">
    <source>
        <dbReference type="EMBL" id="AAQ96732.1"/>
    </source>
</evidence>
<dbReference type="GO" id="GO:0005634">
    <property type="term" value="C:nucleus"/>
    <property type="evidence" value="ECO:0007669"/>
    <property type="project" value="TreeGrafter"/>
</dbReference>
<evidence type="ECO:0000256" key="4">
    <source>
        <dbReference type="SAM" id="Coils"/>
    </source>
</evidence>
<evidence type="ECO:0000259" key="5">
    <source>
        <dbReference type="Pfam" id="PF03131"/>
    </source>
</evidence>
<dbReference type="InterPro" id="IPR004826">
    <property type="entry name" value="bZIP_Maf"/>
</dbReference>
<dbReference type="EMBL" id="AY330270">
    <property type="protein sequence ID" value="AAQ96732.1"/>
    <property type="molecule type" value="mRNA"/>
</dbReference>
<accession>Q6JQ21</accession>
<organism evidence="6">
    <name type="scientific">Podocoryna carnea</name>
    <name type="common">Hydrozoan</name>
    <dbReference type="NCBI Taxonomy" id="6096"/>
    <lineage>
        <taxon>Eukaryota</taxon>
        <taxon>Metazoa</taxon>
        <taxon>Cnidaria</taxon>
        <taxon>Hydrozoa</taxon>
        <taxon>Hydroidolina</taxon>
        <taxon>Anthoathecata</taxon>
        <taxon>Filifera</taxon>
        <taxon>Hydractiniidae</taxon>
        <taxon>Podocoryna</taxon>
    </lineage>
</organism>
<dbReference type="SUPFAM" id="SSF47454">
    <property type="entry name" value="A DNA-binding domain in eukaryotic transcription factors"/>
    <property type="match status" value="1"/>
</dbReference>
<dbReference type="Pfam" id="PF03131">
    <property type="entry name" value="bZIP_Maf"/>
    <property type="match status" value="1"/>
</dbReference>
<evidence type="ECO:0000256" key="3">
    <source>
        <dbReference type="ARBA" id="ARBA00023163"/>
    </source>
</evidence>
<keyword evidence="3" id="KW-0804">Transcription</keyword>
<protein>
    <submittedName>
        <fullName evidence="6">Bzip transcription factor MafL</fullName>
    </submittedName>
</protein>
<dbReference type="PANTHER" id="PTHR10129">
    <property type="entry name" value="TRANSCRIPTION FACTOR MAF"/>
    <property type="match status" value="1"/>
</dbReference>
<dbReference type="PANTHER" id="PTHR10129:SF48">
    <property type="entry name" value="MAF-S, ISOFORM B"/>
    <property type="match status" value="1"/>
</dbReference>
<feature type="domain" description="Basic leucine zipper" evidence="5">
    <location>
        <begin position="167"/>
        <end position="252"/>
    </location>
</feature>
<sequence length="272" mass="31664">MTDHIVPEQSNIHDFWDAINEIVQSNNDYMTPSPVDPEIAQEEEENKFTFTFNEASLDVRDIYSTYYNNMAEKVQSQNFIDSVMMGNKNTDMTFSEQYVVPSSTASTPMGNVSYLSQLLQNSMPQAIESYPGTPSSEAIEDEEDLDEEEFITNSNLDIGPNMHSATVTDEELINISVRDLNRKLKNLTKDEKTKLKQRRRLLKNRGYAQTCRSRRIMNQKQLLEENQKLKELLQQSTFEKNVYKSKYENLKSVIKKAKMERERRRESQPTEN</sequence>
<dbReference type="GO" id="GO:0000978">
    <property type="term" value="F:RNA polymerase II cis-regulatory region sequence-specific DNA binding"/>
    <property type="evidence" value="ECO:0007669"/>
    <property type="project" value="TreeGrafter"/>
</dbReference>
<proteinExistence type="evidence at transcript level"/>